<dbReference type="AlphaFoldDB" id="A0A0B6RW86"/>
<dbReference type="KEGG" id="bgp:BGL_1c07660"/>
<gene>
    <name evidence="2" type="ORF">BGL_1c07660</name>
</gene>
<reference evidence="2 3" key="2">
    <citation type="journal article" date="2016" name="Appl. Microbiol. Biotechnol.">
        <title>Mutations improving production and secretion of extracellular lipase by Burkholderia glumae PG1.</title>
        <authorList>
            <person name="Knapp A."/>
            <person name="Voget S."/>
            <person name="Gao R."/>
            <person name="Zaburannyi N."/>
            <person name="Krysciak D."/>
            <person name="Breuer M."/>
            <person name="Hauer B."/>
            <person name="Streit W.R."/>
            <person name="Muller R."/>
            <person name="Daniel R."/>
            <person name="Jaeger K.E."/>
        </authorList>
    </citation>
    <scope>NUCLEOTIDE SEQUENCE [LARGE SCALE GENOMIC DNA]</scope>
    <source>
        <strain evidence="2 3">PG1</strain>
    </source>
</reference>
<dbReference type="PROSITE" id="PS50005">
    <property type="entry name" value="TPR"/>
    <property type="match status" value="1"/>
</dbReference>
<protein>
    <submittedName>
        <fullName evidence="2">Uncharacterized protein</fullName>
    </submittedName>
</protein>
<dbReference type="HOGENOM" id="CLU_387679_0_0_4"/>
<sequence>MNWQHWANQLRQYPEQAVGDLLGGMADITPFERLEPREFLLAVLPRVSRLVPRTLLGEPVSSTPNPDPNADLPALVDAGLSRWLLARRQAALPTARKLGAYVAQLCEVLQLPLYFALPQTLSVLQAERRSWLQYLSSLTLSPYRDPEYDYWQALAAQQSDDRLQFFWQSFIVEAGRLRSRRYLNLGLLALARLPLSEDDSLRNLRLQVQALINRYARRKVWGTTAIEELADSLRGVMVRNPSLSADSYRSFLTALISPLGDDKTSSVFSLLGLGRPAQQYGIPKASSIYKVKLPGNTEDTDRAVQAVSRSSSLAQAWNAIHHLLTANADYLHKTGDPYHFLRTLDRCARTLCGKYALRDPEVQGQLFQWIHLALRMDSEDPRRWMLWELALRRAGQPQRAQWVLWEMTRRFPDNLQCRVELAQILAFSGADDDQFQAQRLLKQALLLDPENLHAHTTLAKLARERRDWDKALKHAREASRIDPSDAPNTLVMASVYARRNEPLDLQTAIEELQRFVSRYPSSPKIEGYLQNLLRRQQGNDQYTVLEEKEEATDSSTTPEIDPVWRAFADSLRPGSTSSDTLSTTAIDGDRVLPLPQALQLAVAQSRWDDNLLDSYDAETQQEFQLEVLLWRYLQTLRSASSSPVAYARARQMMQTWLDNEQRSSQNDPSWLAYLGLHWRAVSSATSSAITEGAEWLTELVERHRPLPAPLLN</sequence>
<dbReference type="InterPro" id="IPR011990">
    <property type="entry name" value="TPR-like_helical_dom_sf"/>
</dbReference>
<name>A0A0B6RW86_BURPL</name>
<evidence type="ECO:0000256" key="1">
    <source>
        <dbReference type="PROSITE-ProRule" id="PRU00339"/>
    </source>
</evidence>
<dbReference type="EMBL" id="CP002580">
    <property type="protein sequence ID" value="AJK45300.1"/>
    <property type="molecule type" value="Genomic_DNA"/>
</dbReference>
<keyword evidence="3" id="KW-1185">Reference proteome</keyword>
<keyword evidence="1" id="KW-0802">TPR repeat</keyword>
<dbReference type="Gene3D" id="1.25.40.10">
    <property type="entry name" value="Tetratricopeptide repeat domain"/>
    <property type="match status" value="1"/>
</dbReference>
<proteinExistence type="predicted"/>
<accession>A0A0B6RW86</accession>
<dbReference type="Proteomes" id="UP000031838">
    <property type="component" value="Chromosome 1"/>
</dbReference>
<evidence type="ECO:0000313" key="3">
    <source>
        <dbReference type="Proteomes" id="UP000031838"/>
    </source>
</evidence>
<dbReference type="InterPro" id="IPR019734">
    <property type="entry name" value="TPR_rpt"/>
</dbReference>
<dbReference type="SUPFAM" id="SSF48452">
    <property type="entry name" value="TPR-like"/>
    <property type="match status" value="1"/>
</dbReference>
<evidence type="ECO:0000313" key="2">
    <source>
        <dbReference type="EMBL" id="AJK45300.1"/>
    </source>
</evidence>
<reference evidence="3" key="1">
    <citation type="submission" date="2011-03" db="EMBL/GenBank/DDBJ databases">
        <authorList>
            <person name="Voget S."/>
            <person name="Streit W.R."/>
            <person name="Jaeger K.E."/>
            <person name="Daniel R."/>
        </authorList>
    </citation>
    <scope>NUCLEOTIDE SEQUENCE [LARGE SCALE GENOMIC DNA]</scope>
    <source>
        <strain evidence="3">PG1</strain>
    </source>
</reference>
<dbReference type="RefSeq" id="WP_123863409.1">
    <property type="nucleotide sequence ID" value="NZ_CP002580.1"/>
</dbReference>
<organism evidence="2 3">
    <name type="scientific">Burkholderia plantarii</name>
    <dbReference type="NCBI Taxonomy" id="41899"/>
    <lineage>
        <taxon>Bacteria</taxon>
        <taxon>Pseudomonadati</taxon>
        <taxon>Pseudomonadota</taxon>
        <taxon>Betaproteobacteria</taxon>
        <taxon>Burkholderiales</taxon>
        <taxon>Burkholderiaceae</taxon>
        <taxon>Burkholderia</taxon>
    </lineage>
</organism>
<feature type="repeat" description="TPR" evidence="1">
    <location>
        <begin position="452"/>
        <end position="485"/>
    </location>
</feature>